<accession>A0A6J4JGM8</accession>
<dbReference type="SUPFAM" id="SSF53474">
    <property type="entry name" value="alpha/beta-Hydrolases"/>
    <property type="match status" value="1"/>
</dbReference>
<sequence>MTTYALVHGGWHGAWCWDLLGAELTARGHRVVAVDLPAGDPAAGAAEYAEVVLAALAGPVPPAPDELVLVGHSLGGLTVPAAAERRPVRHLVLLAAMLPEPGVSVDDRARAGERQTRRGLGRDLVERPDGALAWDPAAALGRLYPDSPPALARSAAARLRPQHFRVTAEPSPLTGWPDVPSTYVLCAGDRVIDDGWARAHVPDRLVELPGDHSPFLARPAALADLLTGL</sequence>
<dbReference type="AlphaFoldDB" id="A0A6J4JGM8"/>
<protein>
    <recommendedName>
        <fullName evidence="1">AB hydrolase-1 domain-containing protein</fullName>
    </recommendedName>
</protein>
<dbReference type="PANTHER" id="PTHR37017:SF11">
    <property type="entry name" value="ESTERASE_LIPASE_THIOESTERASE DOMAIN-CONTAINING PROTEIN"/>
    <property type="match status" value="1"/>
</dbReference>
<dbReference type="InterPro" id="IPR029058">
    <property type="entry name" value="AB_hydrolase_fold"/>
</dbReference>
<dbReference type="InterPro" id="IPR052897">
    <property type="entry name" value="Sec-Metab_Biosynth_Hydrolase"/>
</dbReference>
<dbReference type="InterPro" id="IPR000073">
    <property type="entry name" value="AB_hydrolase_1"/>
</dbReference>
<dbReference type="Pfam" id="PF12697">
    <property type="entry name" value="Abhydrolase_6"/>
    <property type="match status" value="1"/>
</dbReference>
<reference evidence="2" key="1">
    <citation type="submission" date="2020-02" db="EMBL/GenBank/DDBJ databases">
        <authorList>
            <person name="Meier V. D."/>
        </authorList>
    </citation>
    <scope>NUCLEOTIDE SEQUENCE</scope>
    <source>
        <strain evidence="2">AVDCRST_MAG41</strain>
    </source>
</reference>
<dbReference type="Gene3D" id="3.40.50.1820">
    <property type="entry name" value="alpha/beta hydrolase"/>
    <property type="match status" value="1"/>
</dbReference>
<feature type="domain" description="AB hydrolase-1" evidence="1">
    <location>
        <begin position="6"/>
        <end position="224"/>
    </location>
</feature>
<evidence type="ECO:0000259" key="1">
    <source>
        <dbReference type="Pfam" id="PF12697"/>
    </source>
</evidence>
<dbReference type="GO" id="GO:0003824">
    <property type="term" value="F:catalytic activity"/>
    <property type="evidence" value="ECO:0007669"/>
    <property type="project" value="UniProtKB-ARBA"/>
</dbReference>
<gene>
    <name evidence="2" type="ORF">AVDCRST_MAG41-3397</name>
</gene>
<dbReference type="EMBL" id="CADCTP010000313">
    <property type="protein sequence ID" value="CAA9279362.1"/>
    <property type="molecule type" value="Genomic_DNA"/>
</dbReference>
<name>A0A6J4JGM8_9ACTN</name>
<proteinExistence type="predicted"/>
<organism evidence="2">
    <name type="scientific">uncultured Mycobacteriales bacterium</name>
    <dbReference type="NCBI Taxonomy" id="581187"/>
    <lineage>
        <taxon>Bacteria</taxon>
        <taxon>Bacillati</taxon>
        <taxon>Actinomycetota</taxon>
        <taxon>Actinomycetes</taxon>
        <taxon>Mycobacteriales</taxon>
        <taxon>environmental samples</taxon>
    </lineage>
</organism>
<evidence type="ECO:0000313" key="2">
    <source>
        <dbReference type="EMBL" id="CAA9279362.1"/>
    </source>
</evidence>
<dbReference type="PANTHER" id="PTHR37017">
    <property type="entry name" value="AB HYDROLASE-1 DOMAIN-CONTAINING PROTEIN-RELATED"/>
    <property type="match status" value="1"/>
</dbReference>